<name>A0AAI9DQM4_PLUGE</name>
<evidence type="ECO:0008006" key="3">
    <source>
        <dbReference type="Google" id="ProtNLM"/>
    </source>
</evidence>
<evidence type="ECO:0000313" key="1">
    <source>
        <dbReference type="EMBL" id="EML1473913.1"/>
    </source>
</evidence>
<comment type="caution">
    <text evidence="1">The sequence shown here is derived from an EMBL/GenBank/DDBJ whole genome shotgun (WGS) entry which is preliminary data.</text>
</comment>
<dbReference type="RefSeq" id="WP_072065259.1">
    <property type="nucleotide sequence ID" value="NZ_CBCSIS010000003.1"/>
</dbReference>
<gene>
    <name evidence="1" type="ORF">QEG54_004728</name>
    <name evidence="2" type="ORF">RBJ30_24095</name>
</gene>
<evidence type="ECO:0000313" key="2">
    <source>
        <dbReference type="EMBL" id="MDQ2312149.1"/>
    </source>
</evidence>
<dbReference type="AlphaFoldDB" id="A0AAI9DQM4"/>
<protein>
    <recommendedName>
        <fullName evidence="3">Lipoprotein</fullName>
    </recommendedName>
</protein>
<dbReference type="InterPro" id="IPR054657">
    <property type="entry name" value="T6SS_periplasmic_put"/>
</dbReference>
<reference evidence="1" key="2">
    <citation type="submission" date="2024-02" db="EMBL/GenBank/DDBJ databases">
        <authorList>
            <consortium name="Clinical and Environmental Microbiology Branch: Whole genome sequencing antimicrobial resistance pathogens in the healthcare setting"/>
        </authorList>
    </citation>
    <scope>NUCLEOTIDE SEQUENCE</scope>
    <source>
        <strain evidence="1">2021DK-00143</strain>
    </source>
</reference>
<dbReference type="Proteomes" id="UP001236270">
    <property type="component" value="Unassembled WGS sequence"/>
</dbReference>
<dbReference type="EMBL" id="JAVDNV010000024">
    <property type="protein sequence ID" value="MDQ2312149.1"/>
    <property type="molecule type" value="Genomic_DNA"/>
</dbReference>
<dbReference type="PROSITE" id="PS51257">
    <property type="entry name" value="PROKAR_LIPOPROTEIN"/>
    <property type="match status" value="1"/>
</dbReference>
<dbReference type="GeneID" id="61385020"/>
<accession>A0AAI9DQM4</accession>
<organism evidence="1">
    <name type="scientific">Pluralibacter gergoviae</name>
    <name type="common">Enterobacter gergoviae</name>
    <dbReference type="NCBI Taxonomy" id="61647"/>
    <lineage>
        <taxon>Bacteria</taxon>
        <taxon>Pseudomonadati</taxon>
        <taxon>Pseudomonadota</taxon>
        <taxon>Gammaproteobacteria</taxon>
        <taxon>Enterobacterales</taxon>
        <taxon>Enterobacteriaceae</taxon>
        <taxon>Pluralibacter</taxon>
    </lineage>
</organism>
<sequence>MKRLVLPLVFLLTGCPGGNPAPHPRSTFIDGNNLCFSVDKKDVLNYYTIESSKGKGYRMIAAKESLARSYPDSCITVKWDYGYSYAINYGLNGQKYVHEFFIDNNGQLTNF</sequence>
<proteinExistence type="predicted"/>
<dbReference type="NCBIfam" id="NF045617">
    <property type="entry name" value="mostly_LP"/>
    <property type="match status" value="1"/>
</dbReference>
<reference evidence="2" key="1">
    <citation type="submission" date="2023-08" db="EMBL/GenBank/DDBJ databases">
        <title>WGS of pathogenic bacterial species, Los Angeles County Public Health Laboratories.</title>
        <authorList>
            <person name="Garrigues J.M."/>
            <person name="Green N.M."/>
        </authorList>
    </citation>
    <scope>NUCLEOTIDE SEQUENCE</scope>
    <source>
        <strain evidence="2">LACPHL-BACT-2023-00068</strain>
    </source>
</reference>
<dbReference type="EMBL" id="ABLOKC030000037">
    <property type="protein sequence ID" value="EML1473913.1"/>
    <property type="molecule type" value="Genomic_DNA"/>
</dbReference>